<gene>
    <name evidence="2" type="ORF">AXF42_Ash004242</name>
</gene>
<evidence type="ECO:0008006" key="4">
    <source>
        <dbReference type="Google" id="ProtNLM"/>
    </source>
</evidence>
<organism evidence="2 3">
    <name type="scientific">Apostasia shenzhenica</name>
    <dbReference type="NCBI Taxonomy" id="1088818"/>
    <lineage>
        <taxon>Eukaryota</taxon>
        <taxon>Viridiplantae</taxon>
        <taxon>Streptophyta</taxon>
        <taxon>Embryophyta</taxon>
        <taxon>Tracheophyta</taxon>
        <taxon>Spermatophyta</taxon>
        <taxon>Magnoliopsida</taxon>
        <taxon>Liliopsida</taxon>
        <taxon>Asparagales</taxon>
        <taxon>Orchidaceae</taxon>
        <taxon>Apostasioideae</taxon>
        <taxon>Apostasia</taxon>
    </lineage>
</organism>
<protein>
    <recommendedName>
        <fullName evidence="4">Secreted protein</fullName>
    </recommendedName>
</protein>
<dbReference type="EMBL" id="KZ452037">
    <property type="protein sequence ID" value="PKA49701.1"/>
    <property type="molecule type" value="Genomic_DNA"/>
</dbReference>
<sequence>MCYGPGFSPFVCLLLSLLLYTARATLLTSPQLLQIVVISFSDHKVIEVPVLKAGSVAGRFSRGLASSALIGSSSALIGSSASQRFRFAALKIVTSVPFLII</sequence>
<dbReference type="Proteomes" id="UP000236161">
    <property type="component" value="Unassembled WGS sequence"/>
</dbReference>
<evidence type="ECO:0000313" key="2">
    <source>
        <dbReference type="EMBL" id="PKA49701.1"/>
    </source>
</evidence>
<evidence type="ECO:0000256" key="1">
    <source>
        <dbReference type="SAM" id="SignalP"/>
    </source>
</evidence>
<evidence type="ECO:0000313" key="3">
    <source>
        <dbReference type="Proteomes" id="UP000236161"/>
    </source>
</evidence>
<accession>A0A2I0A2B0</accession>
<proteinExistence type="predicted"/>
<feature type="chain" id="PRO_5014131858" description="Secreted protein" evidence="1">
    <location>
        <begin position="25"/>
        <end position="101"/>
    </location>
</feature>
<reference evidence="2 3" key="1">
    <citation type="journal article" date="2017" name="Nature">
        <title>The Apostasia genome and the evolution of orchids.</title>
        <authorList>
            <person name="Zhang G.Q."/>
            <person name="Liu K.W."/>
            <person name="Li Z."/>
            <person name="Lohaus R."/>
            <person name="Hsiao Y.Y."/>
            <person name="Niu S.C."/>
            <person name="Wang J.Y."/>
            <person name="Lin Y.C."/>
            <person name="Xu Q."/>
            <person name="Chen L.J."/>
            <person name="Yoshida K."/>
            <person name="Fujiwara S."/>
            <person name="Wang Z.W."/>
            <person name="Zhang Y.Q."/>
            <person name="Mitsuda N."/>
            <person name="Wang M."/>
            <person name="Liu G.H."/>
            <person name="Pecoraro L."/>
            <person name="Huang H.X."/>
            <person name="Xiao X.J."/>
            <person name="Lin M."/>
            <person name="Wu X.Y."/>
            <person name="Wu W.L."/>
            <person name="Chen Y.Y."/>
            <person name="Chang S.B."/>
            <person name="Sakamoto S."/>
            <person name="Ohme-Takagi M."/>
            <person name="Yagi M."/>
            <person name="Zeng S.J."/>
            <person name="Shen C.Y."/>
            <person name="Yeh C.M."/>
            <person name="Luo Y.B."/>
            <person name="Tsai W.C."/>
            <person name="Van de Peer Y."/>
            <person name="Liu Z.J."/>
        </authorList>
    </citation>
    <scope>NUCLEOTIDE SEQUENCE [LARGE SCALE GENOMIC DNA]</scope>
    <source>
        <strain evidence="3">cv. Shenzhen</strain>
        <tissue evidence="2">Stem</tissue>
    </source>
</reference>
<dbReference type="AlphaFoldDB" id="A0A2I0A2B0"/>
<feature type="signal peptide" evidence="1">
    <location>
        <begin position="1"/>
        <end position="24"/>
    </location>
</feature>
<keyword evidence="1" id="KW-0732">Signal</keyword>
<name>A0A2I0A2B0_9ASPA</name>
<keyword evidence="3" id="KW-1185">Reference proteome</keyword>